<feature type="chain" id="PRO_5046612627" description="DUF4890 domain-containing protein" evidence="2">
    <location>
        <begin position="32"/>
        <end position="164"/>
    </location>
</feature>
<dbReference type="EMBL" id="BMJO01000004">
    <property type="protein sequence ID" value="GGE60221.1"/>
    <property type="molecule type" value="Genomic_DNA"/>
</dbReference>
<gene>
    <name evidence="3" type="ORF">GCM10011413_28300</name>
</gene>
<proteinExistence type="predicted"/>
<reference evidence="4" key="1">
    <citation type="journal article" date="2019" name="Int. J. Syst. Evol. Microbiol.">
        <title>The Global Catalogue of Microorganisms (GCM) 10K type strain sequencing project: providing services to taxonomists for standard genome sequencing and annotation.</title>
        <authorList>
            <consortium name="The Broad Institute Genomics Platform"/>
            <consortium name="The Broad Institute Genome Sequencing Center for Infectious Disease"/>
            <person name="Wu L."/>
            <person name="Ma J."/>
        </authorList>
    </citation>
    <scope>NUCLEOTIDE SEQUENCE [LARGE SCALE GENOMIC DNA]</scope>
    <source>
        <strain evidence="4">CGMCC 1.15644</strain>
    </source>
</reference>
<dbReference type="Proteomes" id="UP000622648">
    <property type="component" value="Unassembled WGS sequence"/>
</dbReference>
<evidence type="ECO:0008006" key="5">
    <source>
        <dbReference type="Google" id="ProtNLM"/>
    </source>
</evidence>
<keyword evidence="2" id="KW-0732">Signal</keyword>
<protein>
    <recommendedName>
        <fullName evidence="5">DUF4890 domain-containing protein</fullName>
    </recommendedName>
</protein>
<keyword evidence="4" id="KW-1185">Reference proteome</keyword>
<evidence type="ECO:0000313" key="3">
    <source>
        <dbReference type="EMBL" id="GGE60221.1"/>
    </source>
</evidence>
<sequence>MPNFTAIKTFKMKQVIFLLFILVGISGLANAQQNKVPTPDEIAKKNVDDLDKRLKLNDTQKSVIYRFTFNQAKEQADLIKRQQAGNSREEDVDKFYKLQNETSKNIRNVLKGEQQSEYDKVIEERLSGKSAKGKNKKKKKGEEEEVEGDIKGLLSAPPLEQQKQ</sequence>
<feature type="region of interest" description="Disordered" evidence="1">
    <location>
        <begin position="124"/>
        <end position="164"/>
    </location>
</feature>
<evidence type="ECO:0000256" key="1">
    <source>
        <dbReference type="SAM" id="MobiDB-lite"/>
    </source>
</evidence>
<name>A0ABQ1STP9_9SPHI</name>
<organism evidence="3 4">
    <name type="scientific">Pedobacter psychrotolerans</name>
    <dbReference type="NCBI Taxonomy" id="1843235"/>
    <lineage>
        <taxon>Bacteria</taxon>
        <taxon>Pseudomonadati</taxon>
        <taxon>Bacteroidota</taxon>
        <taxon>Sphingobacteriia</taxon>
        <taxon>Sphingobacteriales</taxon>
        <taxon>Sphingobacteriaceae</taxon>
        <taxon>Pedobacter</taxon>
    </lineage>
</organism>
<comment type="caution">
    <text evidence="3">The sequence shown here is derived from an EMBL/GenBank/DDBJ whole genome shotgun (WGS) entry which is preliminary data.</text>
</comment>
<accession>A0ABQ1STP9</accession>
<feature type="signal peptide" evidence="2">
    <location>
        <begin position="1"/>
        <end position="31"/>
    </location>
</feature>
<evidence type="ECO:0000313" key="4">
    <source>
        <dbReference type="Proteomes" id="UP000622648"/>
    </source>
</evidence>
<evidence type="ECO:0000256" key="2">
    <source>
        <dbReference type="SAM" id="SignalP"/>
    </source>
</evidence>